<sequence length="176" mass="19517">MCFPSSLLALLPSPPSNMDILKLTQQNHNSDKQLSLGSAVDKTNMMDNMGTGTKPRQGSYTENSTRSLRVSRAENSTPAMDEARADGESGLMYSVCLARSMVFSSLHFVAYTSLATLIALFFVALTIVLRGRRAERWRMRILEEAIQNETYALVGRKNDEDVLDKPVLWETVAVPA</sequence>
<proteinExistence type="predicted"/>
<gene>
    <name evidence="3" type="ORF">AAF712_012448</name>
</gene>
<protein>
    <submittedName>
        <fullName evidence="3">Uncharacterized protein</fullName>
    </submittedName>
</protein>
<organism evidence="3 4">
    <name type="scientific">Marasmius tenuissimus</name>
    <dbReference type="NCBI Taxonomy" id="585030"/>
    <lineage>
        <taxon>Eukaryota</taxon>
        <taxon>Fungi</taxon>
        <taxon>Dikarya</taxon>
        <taxon>Basidiomycota</taxon>
        <taxon>Agaricomycotina</taxon>
        <taxon>Agaricomycetes</taxon>
        <taxon>Agaricomycetidae</taxon>
        <taxon>Agaricales</taxon>
        <taxon>Marasmiineae</taxon>
        <taxon>Marasmiaceae</taxon>
        <taxon>Marasmius</taxon>
    </lineage>
</organism>
<feature type="compositionally biased region" description="Polar residues" evidence="1">
    <location>
        <begin position="50"/>
        <end position="78"/>
    </location>
</feature>
<reference evidence="3 4" key="1">
    <citation type="submission" date="2024-05" db="EMBL/GenBank/DDBJ databases">
        <title>A draft genome resource for the thread blight pathogen Marasmius tenuissimus strain MS-2.</title>
        <authorList>
            <person name="Yulfo-Soto G.E."/>
            <person name="Baruah I.K."/>
            <person name="Amoako-Attah I."/>
            <person name="Bukari Y."/>
            <person name="Meinhardt L.W."/>
            <person name="Bailey B.A."/>
            <person name="Cohen S.P."/>
        </authorList>
    </citation>
    <scope>NUCLEOTIDE SEQUENCE [LARGE SCALE GENOMIC DNA]</scope>
    <source>
        <strain evidence="3 4">MS-2</strain>
    </source>
</reference>
<evidence type="ECO:0000256" key="2">
    <source>
        <dbReference type="SAM" id="Phobius"/>
    </source>
</evidence>
<dbReference type="Proteomes" id="UP001437256">
    <property type="component" value="Unassembled WGS sequence"/>
</dbReference>
<feature type="transmembrane region" description="Helical" evidence="2">
    <location>
        <begin position="108"/>
        <end position="129"/>
    </location>
</feature>
<keyword evidence="2" id="KW-0472">Membrane</keyword>
<keyword evidence="2" id="KW-0812">Transmembrane</keyword>
<accession>A0ABR2ZHM5</accession>
<name>A0ABR2ZHM5_9AGAR</name>
<evidence type="ECO:0000256" key="1">
    <source>
        <dbReference type="SAM" id="MobiDB-lite"/>
    </source>
</evidence>
<evidence type="ECO:0000313" key="4">
    <source>
        <dbReference type="Proteomes" id="UP001437256"/>
    </source>
</evidence>
<evidence type="ECO:0000313" key="3">
    <source>
        <dbReference type="EMBL" id="KAL0060757.1"/>
    </source>
</evidence>
<keyword evidence="2" id="KW-1133">Transmembrane helix</keyword>
<keyword evidence="4" id="KW-1185">Reference proteome</keyword>
<feature type="region of interest" description="Disordered" evidence="1">
    <location>
        <begin position="43"/>
        <end position="83"/>
    </location>
</feature>
<dbReference type="EMBL" id="JBBXMP010000162">
    <property type="protein sequence ID" value="KAL0060757.1"/>
    <property type="molecule type" value="Genomic_DNA"/>
</dbReference>
<comment type="caution">
    <text evidence="3">The sequence shown here is derived from an EMBL/GenBank/DDBJ whole genome shotgun (WGS) entry which is preliminary data.</text>
</comment>